<keyword evidence="3" id="KW-1185">Reference proteome</keyword>
<feature type="compositionally biased region" description="Polar residues" evidence="1">
    <location>
        <begin position="217"/>
        <end position="226"/>
    </location>
</feature>
<feature type="region of interest" description="Disordered" evidence="1">
    <location>
        <begin position="605"/>
        <end position="707"/>
    </location>
</feature>
<proteinExistence type="predicted"/>
<feature type="compositionally biased region" description="Low complexity" evidence="1">
    <location>
        <begin position="472"/>
        <end position="481"/>
    </location>
</feature>
<dbReference type="Proteomes" id="UP001177003">
    <property type="component" value="Chromosome 3"/>
</dbReference>
<feature type="region of interest" description="Disordered" evidence="1">
    <location>
        <begin position="506"/>
        <end position="538"/>
    </location>
</feature>
<gene>
    <name evidence="2" type="ORF">LSALG_LOCUS14550</name>
</gene>
<reference evidence="2" key="1">
    <citation type="submission" date="2023-04" db="EMBL/GenBank/DDBJ databases">
        <authorList>
            <person name="Vijverberg K."/>
            <person name="Xiong W."/>
            <person name="Schranz E."/>
        </authorList>
    </citation>
    <scope>NUCLEOTIDE SEQUENCE</scope>
</reference>
<dbReference type="PANTHER" id="PTHR36723">
    <property type="entry name" value="F22C12.19"/>
    <property type="match status" value="1"/>
</dbReference>
<accession>A0AA35YIC4</accession>
<feature type="region of interest" description="Disordered" evidence="1">
    <location>
        <begin position="451"/>
        <end position="481"/>
    </location>
</feature>
<feature type="region of interest" description="Disordered" evidence="1">
    <location>
        <begin position="327"/>
        <end position="378"/>
    </location>
</feature>
<name>A0AA35YIC4_LACSI</name>
<sequence length="707" mass="76698">MGNIHQGYSWEEERLTLGRRVVKYVGLRVELLALSVIYNANIEVDDSGSSDDVLDFAVVKYMDAVELPLPAAIVTKIMRSSGCSGGGGVTRVELLGNQSERETCSGSFLPEKDDNCNANGSRPVFWNKMSEEDLYRSTGQLSSHRSEETFVDHDMASVPEAKQSHRKSGKSSRSNGSSSKRSRAAHMEASMNLTGVIEANDPQKEQGSSYPGKYNVSAKQKTTVSGKRSDKRNGKIPKSKCDSFSVKAGLSSFSSSAGGNNILGVYGSKHDICDFGKHLDEVSLNELLDGSYKCPDSMKDKEKKTEAVNGRILLSVREACSILQLKKPGQTSQTPNVAPVDGNHNHNHNASSSSLPNAAISGANMNDDNKGDAGDPSSCKKVAVTDHTNILQFPLFPPKDVLDRLSLLPPKDLDLMLLDSMKPTSTSKVQNGGSLPTFPWSHISGGHFKANPDVVKSTPSKSTCQGRWAKMGKTNTSSGDTTTTKTYLADFESLTYNENLVPLGRKWMGPTENEKSQLPSTSNAMVDRGASKNPGGNSAGVLSAAQTLCDIAARYRKQDQIGTVRWQKKSSSQKSIRQTTTTTAKLMSDEKLEKALFAIPSSRPVVGPTSDIKTHAQKKLRVSTNDPTNKAAHYHWPTTTPQSSRSSPNKSFKNVSMEQSNSSPMKRSITTTPPGKLLNKPPKLRKLVPMEWKSSRGDQKGNGNGKY</sequence>
<evidence type="ECO:0000313" key="3">
    <source>
        <dbReference type="Proteomes" id="UP001177003"/>
    </source>
</evidence>
<feature type="compositionally biased region" description="Polar residues" evidence="1">
    <location>
        <begin position="649"/>
        <end position="672"/>
    </location>
</feature>
<organism evidence="2 3">
    <name type="scientific">Lactuca saligna</name>
    <name type="common">Willowleaf lettuce</name>
    <dbReference type="NCBI Taxonomy" id="75948"/>
    <lineage>
        <taxon>Eukaryota</taxon>
        <taxon>Viridiplantae</taxon>
        <taxon>Streptophyta</taxon>
        <taxon>Embryophyta</taxon>
        <taxon>Tracheophyta</taxon>
        <taxon>Spermatophyta</taxon>
        <taxon>Magnoliopsida</taxon>
        <taxon>eudicotyledons</taxon>
        <taxon>Gunneridae</taxon>
        <taxon>Pentapetalae</taxon>
        <taxon>asterids</taxon>
        <taxon>campanulids</taxon>
        <taxon>Asterales</taxon>
        <taxon>Asteraceae</taxon>
        <taxon>Cichorioideae</taxon>
        <taxon>Cichorieae</taxon>
        <taxon>Lactucinae</taxon>
        <taxon>Lactuca</taxon>
    </lineage>
</organism>
<dbReference type="EMBL" id="OX465079">
    <property type="protein sequence ID" value="CAI9274471.1"/>
    <property type="molecule type" value="Genomic_DNA"/>
</dbReference>
<protein>
    <submittedName>
        <fullName evidence="2">Uncharacterized protein</fullName>
    </submittedName>
</protein>
<evidence type="ECO:0000313" key="2">
    <source>
        <dbReference type="EMBL" id="CAI9274471.1"/>
    </source>
</evidence>
<feature type="compositionally biased region" description="Low complexity" evidence="1">
    <location>
        <begin position="637"/>
        <end position="648"/>
    </location>
</feature>
<feature type="region of interest" description="Disordered" evidence="1">
    <location>
        <begin position="137"/>
        <end position="238"/>
    </location>
</feature>
<feature type="compositionally biased region" description="Low complexity" evidence="1">
    <location>
        <begin position="348"/>
        <end position="361"/>
    </location>
</feature>
<dbReference type="AlphaFoldDB" id="A0AA35YIC4"/>
<dbReference type="PANTHER" id="PTHR36723:SF1">
    <property type="entry name" value="F22C12.19"/>
    <property type="match status" value="1"/>
</dbReference>
<feature type="compositionally biased region" description="Basic and acidic residues" evidence="1">
    <location>
        <begin position="144"/>
        <end position="155"/>
    </location>
</feature>
<evidence type="ECO:0000256" key="1">
    <source>
        <dbReference type="SAM" id="MobiDB-lite"/>
    </source>
</evidence>